<dbReference type="EMBL" id="CP136336">
    <property type="protein sequence ID" value="WOB06518.1"/>
    <property type="molecule type" value="Genomic_DNA"/>
</dbReference>
<name>A0ABZ0CNU6_9BURK</name>
<protein>
    <submittedName>
        <fullName evidence="1">Uncharacterized protein</fullName>
    </submittedName>
</protein>
<reference evidence="1 2" key="1">
    <citation type="submission" date="2023-10" db="EMBL/GenBank/DDBJ databases">
        <title>Bacteria for the degradation of biodegradable plastic PBAT(Polybutylene adipate terephthalate).</title>
        <authorList>
            <person name="Weon H.-Y."/>
            <person name="Yeon J."/>
        </authorList>
    </citation>
    <scope>NUCLEOTIDE SEQUENCE [LARGE SCALE GENOMIC DNA]</scope>
    <source>
        <strain evidence="1 2">SBD 7-3</strain>
    </source>
</reference>
<evidence type="ECO:0000313" key="2">
    <source>
        <dbReference type="Proteomes" id="UP001303946"/>
    </source>
</evidence>
<keyword evidence="2" id="KW-1185">Reference proteome</keyword>
<dbReference type="Proteomes" id="UP001303946">
    <property type="component" value="Chromosome"/>
</dbReference>
<evidence type="ECO:0000313" key="1">
    <source>
        <dbReference type="EMBL" id="WOB06518.1"/>
    </source>
</evidence>
<sequence>MTTDRNSKTCALPTPEERAVGTFLPFDDQPTHCWRCGDPKTSHGQAGECMPYRRRPTTPSAEALAVWRIEYSNETGPDDGGFWEWWTVTNGAMSFKADTEDEAKFLVATLASSGQAAPNNEALAVRLRDACSKLRTSSMPLADMIPLMQQAADALASSGQAASAVPEVEVWFGSMPESNGRENWTVTLRRKERPDNVSKHDLHRLMSGVSVYRSEYKDRARYEADRLRFLLGEIDTPPDILAYDADLHSGFVEPTSTTQPEGEVVVTKNEAGAIVAVTRQDDEGRILSVIAEATPPREALAQAAETLQIRSWLDTAIEALTDGGAGAKALAVKNIRKARDALAEARETAEPVASLRDRLQQKCSDWVVYWRAPDAHGVELSHEQALELLRDALGVEVEIAAPVSHDAALQAERERLCAAIKEADDKAGVEADYMLDSNDCISVIRGTWNPDGARAEGKIDA</sequence>
<gene>
    <name evidence="1" type="ORF">RXV79_16470</name>
</gene>
<organism evidence="1 2">
    <name type="scientific">Piscinibacter gummiphilus</name>
    <dbReference type="NCBI Taxonomy" id="946333"/>
    <lineage>
        <taxon>Bacteria</taxon>
        <taxon>Pseudomonadati</taxon>
        <taxon>Pseudomonadota</taxon>
        <taxon>Betaproteobacteria</taxon>
        <taxon>Burkholderiales</taxon>
        <taxon>Sphaerotilaceae</taxon>
        <taxon>Piscinibacter</taxon>
    </lineage>
</organism>
<dbReference type="RefSeq" id="WP_316698997.1">
    <property type="nucleotide sequence ID" value="NZ_CP136336.1"/>
</dbReference>
<accession>A0ABZ0CNU6</accession>
<proteinExistence type="predicted"/>